<evidence type="ECO:0000256" key="1">
    <source>
        <dbReference type="SAM" id="MobiDB-lite"/>
    </source>
</evidence>
<keyword evidence="3" id="KW-1185">Reference proteome</keyword>
<reference evidence="2 3" key="1">
    <citation type="submission" date="2020-02" db="EMBL/GenBank/DDBJ databases">
        <title>Whole-genome analyses of novel actinobacteria.</title>
        <authorList>
            <person name="Sahin N."/>
            <person name="Tatar D."/>
        </authorList>
    </citation>
    <scope>NUCLEOTIDE SEQUENCE [LARGE SCALE GENOMIC DNA]</scope>
    <source>
        <strain evidence="2 3">SB3404</strain>
    </source>
</reference>
<dbReference type="EMBL" id="JAAKZZ010000091">
    <property type="protein sequence ID" value="NGO69019.1"/>
    <property type="molecule type" value="Genomic_DNA"/>
</dbReference>
<gene>
    <name evidence="2" type="ORF">G5C65_11760</name>
</gene>
<feature type="region of interest" description="Disordered" evidence="1">
    <location>
        <begin position="188"/>
        <end position="207"/>
    </location>
</feature>
<name>A0A6G4WUQ1_9ACTN</name>
<sequence>MSADRLVQAVRQQLGLGRLVPLGGAGDGAWVTEQAACGALRRAAAHALPGARLDALRLDLADPERTEEPAVPPPPSALPPGPLLLAAELALALDTPLPEVTSALRELLLTTAEAELGLSVAAVDLRVTDLLEDAGDAGDTGDAEDAEDAAGVTGADRAEPADEDGGAVGRAVLAVPGVARLAPALGVPPARGVRMSDGGEDGGPPHVSVQLAVRPGHRALDVAREAGAAAREAASGTPPPTVAVLVTAIDPGSPAS</sequence>
<comment type="caution">
    <text evidence="2">The sequence shown here is derived from an EMBL/GenBank/DDBJ whole genome shotgun (WGS) entry which is preliminary data.</text>
</comment>
<feature type="compositionally biased region" description="Acidic residues" evidence="1">
    <location>
        <begin position="135"/>
        <end position="148"/>
    </location>
</feature>
<organism evidence="2 3">
    <name type="scientific">Streptomyces boncukensis</name>
    <dbReference type="NCBI Taxonomy" id="2711219"/>
    <lineage>
        <taxon>Bacteria</taxon>
        <taxon>Bacillati</taxon>
        <taxon>Actinomycetota</taxon>
        <taxon>Actinomycetes</taxon>
        <taxon>Kitasatosporales</taxon>
        <taxon>Streptomycetaceae</taxon>
        <taxon>Streptomyces</taxon>
    </lineage>
</organism>
<evidence type="ECO:0000313" key="3">
    <source>
        <dbReference type="Proteomes" id="UP000477722"/>
    </source>
</evidence>
<feature type="region of interest" description="Disordered" evidence="1">
    <location>
        <begin position="135"/>
        <end position="165"/>
    </location>
</feature>
<evidence type="ECO:0000313" key="2">
    <source>
        <dbReference type="EMBL" id="NGO69019.1"/>
    </source>
</evidence>
<dbReference type="RefSeq" id="WP_165298712.1">
    <property type="nucleotide sequence ID" value="NZ_JAAKZZ010000091.1"/>
</dbReference>
<proteinExistence type="predicted"/>
<accession>A0A6G4WUQ1</accession>
<evidence type="ECO:0008006" key="4">
    <source>
        <dbReference type="Google" id="ProtNLM"/>
    </source>
</evidence>
<dbReference type="AlphaFoldDB" id="A0A6G4WUQ1"/>
<dbReference type="Proteomes" id="UP000477722">
    <property type="component" value="Unassembled WGS sequence"/>
</dbReference>
<protein>
    <recommendedName>
        <fullName evidence="4">Nucleopolyhedrovirus P10 family protein</fullName>
    </recommendedName>
</protein>